<reference evidence="1 2" key="1">
    <citation type="submission" date="2010-04" db="EMBL/GenBank/DDBJ databases">
        <title>The Genome Sequence of Escherichia coli H605.</title>
        <authorList>
            <consortium name="The Broad Institute Genome Sequencing Platform"/>
            <consortium name="The Broad Institute Genome Sequencing Center for Infectious Disease"/>
            <person name="Feldgarden M."/>
            <person name="Gordon D.M."/>
            <person name="Johnson J.R."/>
            <person name="Johnston B.D."/>
            <person name="Young S."/>
            <person name="Zeng Q."/>
            <person name="Koehrsen M."/>
            <person name="Alvarado L."/>
            <person name="Berlin A.M."/>
            <person name="Borenstein D."/>
            <person name="Chapman S.B."/>
            <person name="Chen Z."/>
            <person name="Engels R."/>
            <person name="Freedman E."/>
            <person name="Gellesch M."/>
            <person name="Goldberg J."/>
            <person name="Griggs A."/>
            <person name="Gujja S."/>
            <person name="Heilman E.R."/>
            <person name="Heiman D.I."/>
            <person name="Hepburn T.A."/>
            <person name="Howarth C."/>
            <person name="Jen D."/>
            <person name="Larson L."/>
            <person name="Mehta T."/>
            <person name="Park D."/>
            <person name="Pearson M."/>
            <person name="Richards J."/>
            <person name="Roberts A."/>
            <person name="Saif S."/>
            <person name="Shea T.D."/>
            <person name="Shenoy N."/>
            <person name="Sisk P."/>
            <person name="Stolte C."/>
            <person name="Sykes S.N."/>
            <person name="Walk T."/>
            <person name="White J."/>
            <person name="Yandava C."/>
            <person name="Haas B."/>
            <person name="Henn M.R."/>
            <person name="Nusbaum C."/>
            <person name="Birren B."/>
        </authorList>
    </citation>
    <scope>NUCLEOTIDE SEQUENCE [LARGE SCALE GENOMIC DNA]</scope>
    <source>
        <strain evidence="1 2">H605</strain>
    </source>
</reference>
<proteinExistence type="predicted"/>
<evidence type="ECO:0000313" key="2">
    <source>
        <dbReference type="Proteomes" id="UP000243401"/>
    </source>
</evidence>
<protein>
    <submittedName>
        <fullName evidence="1">Uncharacterized protein</fullName>
    </submittedName>
</protein>
<accession>A0AAJ3NVN0</accession>
<sequence>MESETISDTNTSIISLHDVGFSHSPKVRVMGVIYSKFCRSVNASSRRDL</sequence>
<evidence type="ECO:0000313" key="1">
    <source>
        <dbReference type="EMBL" id="OSL44090.1"/>
    </source>
</evidence>
<dbReference type="AlphaFoldDB" id="A0AAJ3NVN0"/>
<name>A0AAJ3NVN0_ECOLX</name>
<dbReference type="Proteomes" id="UP000243401">
    <property type="component" value="Unassembled WGS sequence"/>
</dbReference>
<dbReference type="EMBL" id="ADJX01000012">
    <property type="protein sequence ID" value="OSL44090.1"/>
    <property type="molecule type" value="Genomic_DNA"/>
</dbReference>
<comment type="caution">
    <text evidence="1">The sequence shown here is derived from an EMBL/GenBank/DDBJ whole genome shotgun (WGS) entry which is preliminary data.</text>
</comment>
<organism evidence="1 2">
    <name type="scientific">Escherichia coli H605</name>
    <dbReference type="NCBI Taxonomy" id="656410"/>
    <lineage>
        <taxon>Bacteria</taxon>
        <taxon>Pseudomonadati</taxon>
        <taxon>Pseudomonadota</taxon>
        <taxon>Gammaproteobacteria</taxon>
        <taxon>Enterobacterales</taxon>
        <taxon>Enterobacteriaceae</taxon>
        <taxon>Escherichia</taxon>
    </lineage>
</organism>
<gene>
    <name evidence="1" type="ORF">EATG_03984</name>
</gene>